<name>A0A849I477_9HYPH</name>
<dbReference type="AlphaFoldDB" id="A0A849I477"/>
<proteinExistence type="predicted"/>
<gene>
    <name evidence="3" type="ORF">HJG44_19945</name>
</gene>
<dbReference type="RefSeq" id="WP_171220370.1">
    <property type="nucleotide sequence ID" value="NZ_JABEPP010000006.1"/>
</dbReference>
<evidence type="ECO:0000256" key="1">
    <source>
        <dbReference type="SAM" id="MobiDB-lite"/>
    </source>
</evidence>
<evidence type="ECO:0000259" key="2">
    <source>
        <dbReference type="Pfam" id="PF04965"/>
    </source>
</evidence>
<evidence type="ECO:0000313" key="3">
    <source>
        <dbReference type="EMBL" id="NNM74636.1"/>
    </source>
</evidence>
<sequence length="168" mass="19032">MAAFRQAFEERDAKQRIDERDEAGERVVAGRRATGRATMSEAALQRAVGEDLENLMNTINLDATIKLDEHEAVRRSILNYGFADVVHRTIDEIGVNDIGEEIQTALRTYEPRLLPGSIQVLRDRSVTADELKIRFIVRADLNCDPLNLPVEFVADLERDTGKITIKRR</sequence>
<feature type="region of interest" description="Disordered" evidence="1">
    <location>
        <begin position="1"/>
        <end position="23"/>
    </location>
</feature>
<dbReference type="PANTHER" id="PTHR38595:SF1">
    <property type="entry name" value="TYPE VI SECRETION SYSTEM COMPONENT TSSE1"/>
    <property type="match status" value="1"/>
</dbReference>
<accession>A0A849I477</accession>
<dbReference type="Pfam" id="PF04965">
    <property type="entry name" value="GPW_gp25"/>
    <property type="match status" value="1"/>
</dbReference>
<organism evidence="3 4">
    <name type="scientific">Enterovirga aerilata</name>
    <dbReference type="NCBI Taxonomy" id="2730920"/>
    <lineage>
        <taxon>Bacteria</taxon>
        <taxon>Pseudomonadati</taxon>
        <taxon>Pseudomonadota</taxon>
        <taxon>Alphaproteobacteria</taxon>
        <taxon>Hyphomicrobiales</taxon>
        <taxon>Methylobacteriaceae</taxon>
        <taxon>Enterovirga</taxon>
    </lineage>
</organism>
<comment type="caution">
    <text evidence="3">The sequence shown here is derived from an EMBL/GenBank/DDBJ whole genome shotgun (WGS) entry which is preliminary data.</text>
</comment>
<feature type="domain" description="IraD/Gp25-like" evidence="2">
    <location>
        <begin position="43"/>
        <end position="145"/>
    </location>
</feature>
<evidence type="ECO:0000313" key="4">
    <source>
        <dbReference type="Proteomes" id="UP000564885"/>
    </source>
</evidence>
<keyword evidence="4" id="KW-1185">Reference proteome</keyword>
<reference evidence="3 4" key="1">
    <citation type="submission" date="2020-04" db="EMBL/GenBank/DDBJ databases">
        <title>Enterovirga sp. isolate from soil.</title>
        <authorList>
            <person name="Chea S."/>
            <person name="Kim D.-U."/>
        </authorList>
    </citation>
    <scope>NUCLEOTIDE SEQUENCE [LARGE SCALE GENOMIC DNA]</scope>
    <source>
        <strain evidence="3 4">DB1703</strain>
    </source>
</reference>
<feature type="compositionally biased region" description="Basic and acidic residues" evidence="1">
    <location>
        <begin position="7"/>
        <end position="23"/>
    </location>
</feature>
<dbReference type="SUPFAM" id="SSF160719">
    <property type="entry name" value="gpW/gp25-like"/>
    <property type="match status" value="1"/>
</dbReference>
<dbReference type="PANTHER" id="PTHR38595">
    <property type="entry name" value="CYTOPLASMIC PROTEIN-RELATED"/>
    <property type="match status" value="1"/>
</dbReference>
<dbReference type="EMBL" id="JABEPP010000006">
    <property type="protein sequence ID" value="NNM74636.1"/>
    <property type="molecule type" value="Genomic_DNA"/>
</dbReference>
<dbReference type="Proteomes" id="UP000564885">
    <property type="component" value="Unassembled WGS sequence"/>
</dbReference>
<protein>
    <submittedName>
        <fullName evidence="3">Type VI secretion system baseplate subunit TssE</fullName>
    </submittedName>
</protein>
<dbReference type="InterPro" id="IPR007048">
    <property type="entry name" value="IraD/Gp25-like"/>
</dbReference>
<dbReference type="InterPro" id="IPR053176">
    <property type="entry name" value="T6SS_TssE1-like"/>
</dbReference>